<comment type="pathway">
    <text evidence="1 8">Bacterial outer membrane biogenesis; LPS core biosynthesis.</text>
</comment>
<dbReference type="STRING" id="226506.SAMN04488519_112102"/>
<comment type="similarity">
    <text evidence="8">Belongs to the glycosyltransferase group 1 family.</text>
</comment>
<keyword evidence="8" id="KW-1003">Cell membrane</keyword>
<comment type="function">
    <text evidence="8">Involved in lipopolysaccharide (LPS) biosynthesis. Catalyzes the transfer of 3-deoxy-D-manno-octulosonate (Kdo) residue(s) from CMP-Kdo to lipid IV(A), the tetraacyldisaccharide-1,4'-bisphosphate precursor of lipid A.</text>
</comment>
<evidence type="ECO:0000256" key="5">
    <source>
        <dbReference type="ARBA" id="ARBA00031445"/>
    </source>
</evidence>
<dbReference type="AlphaFoldDB" id="A0A1I5JH39"/>
<comment type="catalytic activity">
    <reaction evidence="6 8">
        <text>lipid IVA (E. coli) + CMP-3-deoxy-beta-D-manno-octulosonate = alpha-Kdo-(2-&gt;6)-lipid IVA (E. coli) + CMP + H(+)</text>
        <dbReference type="Rhea" id="RHEA:28066"/>
        <dbReference type="ChEBI" id="CHEBI:15378"/>
        <dbReference type="ChEBI" id="CHEBI:58603"/>
        <dbReference type="ChEBI" id="CHEBI:60364"/>
        <dbReference type="ChEBI" id="CHEBI:60377"/>
        <dbReference type="ChEBI" id="CHEBI:85987"/>
        <dbReference type="EC" id="2.4.99.12"/>
    </reaction>
</comment>
<gene>
    <name evidence="10" type="ORF">SAMN04488519_112102</name>
</gene>
<dbReference type="GO" id="GO:0005886">
    <property type="term" value="C:plasma membrane"/>
    <property type="evidence" value="ECO:0007669"/>
    <property type="project" value="UniProtKB-SubCell"/>
</dbReference>
<dbReference type="GO" id="GO:0009244">
    <property type="term" value="P:lipopolysaccharide core region biosynthetic process"/>
    <property type="evidence" value="ECO:0007669"/>
    <property type="project" value="UniProtKB-UniRule"/>
</dbReference>
<keyword evidence="8" id="KW-0448">Lipopolysaccharide biosynthesis</keyword>
<dbReference type="InterPro" id="IPR007507">
    <property type="entry name" value="Glycos_transf_N"/>
</dbReference>
<sequence length="413" mass="46975">MKWVYNLGMHLLSFALPLISLFSEKIQLFYKGRKNLFTDLESFRKANSGPLIWFHVASLGEFEQAKPVISGLKHSFPNHLISVSFYSPSGFIPTQKKSPNEVDYIGYLPIDTAKNAATYLGILQPKMSFFVKYDLWFNFLQCLNQKKIPTFLIAASFRDDQIYFKRKGFFRAPIFSFNHIFCQNEHSQSLLNQIGYTNHSLSGDTRFDRVAENAMMAKEFTEITKWVGGSKVMVLGSVWEEDMDLLIPLINSNPDYQFIIAPHDIKSKHLQTWANQIQTKTLFYSQWDQTEKSPILIIDNIGMLSRLYQYATIAYVGGAFGEGLHNILEPIGFGVPVIFGEVRKVNKFPEAEEAIAQGCGFSVGNGEELNEKFDALKNPLLMQNTRQAAKNWVESQLGASAKILAYTSKYLKS</sequence>
<evidence type="ECO:0000313" key="11">
    <source>
        <dbReference type="Proteomes" id="UP000199564"/>
    </source>
</evidence>
<feature type="active site" description="Proton acceptor" evidence="7">
    <location>
        <position position="61"/>
    </location>
</feature>
<accession>A0A1I5JH39</accession>
<comment type="subcellular location">
    <subcellularLocation>
        <location evidence="8">Cell membrane</location>
    </subcellularLocation>
</comment>
<evidence type="ECO:0000256" key="8">
    <source>
        <dbReference type="RuleBase" id="RU365103"/>
    </source>
</evidence>
<evidence type="ECO:0000313" key="10">
    <source>
        <dbReference type="EMBL" id="SFO72124.1"/>
    </source>
</evidence>
<proteinExistence type="inferred from homology"/>
<reference evidence="11" key="1">
    <citation type="submission" date="2016-10" db="EMBL/GenBank/DDBJ databases">
        <authorList>
            <person name="Varghese N."/>
            <person name="Submissions S."/>
        </authorList>
    </citation>
    <scope>NUCLEOTIDE SEQUENCE [LARGE SCALE GENOMIC DNA]</scope>
    <source>
        <strain evidence="11">DSM 15282</strain>
    </source>
</reference>
<dbReference type="InterPro" id="IPR038107">
    <property type="entry name" value="Glycos_transf_N_sf"/>
</dbReference>
<dbReference type="Pfam" id="PF04413">
    <property type="entry name" value="Glycos_transf_N"/>
    <property type="match status" value="1"/>
</dbReference>
<organism evidence="10 11">
    <name type="scientific">Algoriphagus ornithinivorans</name>
    <dbReference type="NCBI Taxonomy" id="226506"/>
    <lineage>
        <taxon>Bacteria</taxon>
        <taxon>Pseudomonadati</taxon>
        <taxon>Bacteroidota</taxon>
        <taxon>Cytophagia</taxon>
        <taxon>Cytophagales</taxon>
        <taxon>Cyclobacteriaceae</taxon>
        <taxon>Algoriphagus</taxon>
    </lineage>
</organism>
<keyword evidence="11" id="KW-1185">Reference proteome</keyword>
<feature type="domain" description="3-deoxy-D-manno-octulosonic-acid transferase N-terminal" evidence="9">
    <location>
        <begin position="44"/>
        <end position="208"/>
    </location>
</feature>
<dbReference type="Gene3D" id="3.40.50.2000">
    <property type="entry name" value="Glycogen Phosphorylase B"/>
    <property type="match status" value="1"/>
</dbReference>
<keyword evidence="4 8" id="KW-0808">Transferase</keyword>
<dbReference type="PANTHER" id="PTHR42755">
    <property type="entry name" value="3-DEOXY-MANNO-OCTULOSONATE CYTIDYLYLTRANSFERASE"/>
    <property type="match status" value="1"/>
</dbReference>
<evidence type="ECO:0000256" key="1">
    <source>
        <dbReference type="ARBA" id="ARBA00004713"/>
    </source>
</evidence>
<evidence type="ECO:0000259" key="9">
    <source>
        <dbReference type="Pfam" id="PF04413"/>
    </source>
</evidence>
<dbReference type="SUPFAM" id="SSF53756">
    <property type="entry name" value="UDP-Glycosyltransferase/glycogen phosphorylase"/>
    <property type="match status" value="1"/>
</dbReference>
<protein>
    <recommendedName>
        <fullName evidence="3 8">3-deoxy-D-manno-octulosonic acid transferase</fullName>
        <shortName evidence="8">Kdo transferase</shortName>
        <ecNumber evidence="2 8">2.4.99.12</ecNumber>
    </recommendedName>
    <alternativeName>
        <fullName evidence="5 8">Lipid IV(A) 3-deoxy-D-manno-octulosonic acid transferase</fullName>
    </alternativeName>
</protein>
<evidence type="ECO:0000256" key="6">
    <source>
        <dbReference type="ARBA" id="ARBA00049183"/>
    </source>
</evidence>
<dbReference type="RefSeq" id="WP_091655475.1">
    <property type="nucleotide sequence ID" value="NZ_FOVW01000012.1"/>
</dbReference>
<dbReference type="EC" id="2.4.99.12" evidence="2 8"/>
<evidence type="ECO:0000256" key="4">
    <source>
        <dbReference type="ARBA" id="ARBA00022679"/>
    </source>
</evidence>
<evidence type="ECO:0000256" key="2">
    <source>
        <dbReference type="ARBA" id="ARBA00012621"/>
    </source>
</evidence>
<keyword evidence="8" id="KW-0472">Membrane</keyword>
<name>A0A1I5JH39_9BACT</name>
<dbReference type="GO" id="GO:0043842">
    <property type="term" value="F:Kdo transferase activity"/>
    <property type="evidence" value="ECO:0007669"/>
    <property type="project" value="UniProtKB-EC"/>
</dbReference>
<dbReference type="Proteomes" id="UP000199564">
    <property type="component" value="Unassembled WGS sequence"/>
</dbReference>
<evidence type="ECO:0000256" key="3">
    <source>
        <dbReference type="ARBA" id="ARBA00019077"/>
    </source>
</evidence>
<evidence type="ECO:0000256" key="7">
    <source>
        <dbReference type="PIRSR" id="PIRSR639901-1"/>
    </source>
</evidence>
<dbReference type="EMBL" id="FOVW01000012">
    <property type="protein sequence ID" value="SFO72124.1"/>
    <property type="molecule type" value="Genomic_DNA"/>
</dbReference>
<dbReference type="GO" id="GO:0009245">
    <property type="term" value="P:lipid A biosynthetic process"/>
    <property type="evidence" value="ECO:0007669"/>
    <property type="project" value="TreeGrafter"/>
</dbReference>
<dbReference type="Gene3D" id="3.40.50.11720">
    <property type="entry name" value="3-Deoxy-D-manno-octulosonic-acid transferase, N-terminal domain"/>
    <property type="match status" value="1"/>
</dbReference>
<dbReference type="PANTHER" id="PTHR42755:SF1">
    <property type="entry name" value="3-DEOXY-D-MANNO-OCTULOSONIC ACID TRANSFERASE, MITOCHONDRIAL-RELATED"/>
    <property type="match status" value="1"/>
</dbReference>
<dbReference type="InterPro" id="IPR039901">
    <property type="entry name" value="Kdotransferase"/>
</dbReference>
<dbReference type="UniPathway" id="UPA00958"/>